<evidence type="ECO:0000256" key="4">
    <source>
        <dbReference type="ARBA" id="ARBA00022452"/>
    </source>
</evidence>
<evidence type="ECO:0000313" key="8">
    <source>
        <dbReference type="Proteomes" id="UP000887574"/>
    </source>
</evidence>
<dbReference type="Proteomes" id="UP000887574">
    <property type="component" value="Unplaced"/>
</dbReference>
<dbReference type="InterPro" id="IPR027246">
    <property type="entry name" value="Porin_Euk/Tom40"/>
</dbReference>
<dbReference type="InterPro" id="IPR037930">
    <property type="entry name" value="Tom40"/>
</dbReference>
<dbReference type="Pfam" id="PF01459">
    <property type="entry name" value="Porin_3"/>
    <property type="match status" value="1"/>
</dbReference>
<protein>
    <submittedName>
        <fullName evidence="9">Uncharacterized protein</fullName>
    </submittedName>
</protein>
<comment type="subcellular location">
    <subcellularLocation>
        <location evidence="1">Membrane</location>
        <topology evidence="1">Multi-pass membrane protein</topology>
    </subcellularLocation>
    <subcellularLocation>
        <location evidence="2">Mitochondrion outer membrane</location>
    </subcellularLocation>
</comment>
<reference evidence="9" key="1">
    <citation type="submission" date="2022-11" db="UniProtKB">
        <authorList>
            <consortium name="WormBaseParasite"/>
        </authorList>
    </citation>
    <scope>IDENTIFICATION</scope>
</reference>
<evidence type="ECO:0000256" key="1">
    <source>
        <dbReference type="ARBA" id="ARBA00004141"/>
    </source>
</evidence>
<keyword evidence="8" id="KW-1185">Reference proteome</keyword>
<keyword evidence="7" id="KW-0472">Membrane</keyword>
<dbReference type="PANTHER" id="PTHR10802">
    <property type="entry name" value="MITOCHONDRIAL IMPORT RECEPTOR SUBUNIT TOM40"/>
    <property type="match status" value="1"/>
</dbReference>
<accession>A0A915ENL4</accession>
<proteinExistence type="predicted"/>
<keyword evidence="5" id="KW-0812">Transmembrane</keyword>
<organism evidence="8 9">
    <name type="scientific">Ditylenchus dipsaci</name>
    <dbReference type="NCBI Taxonomy" id="166011"/>
    <lineage>
        <taxon>Eukaryota</taxon>
        <taxon>Metazoa</taxon>
        <taxon>Ecdysozoa</taxon>
        <taxon>Nematoda</taxon>
        <taxon>Chromadorea</taxon>
        <taxon>Rhabditida</taxon>
        <taxon>Tylenchina</taxon>
        <taxon>Tylenchomorpha</taxon>
        <taxon>Sphaerularioidea</taxon>
        <taxon>Anguinidae</taxon>
        <taxon>Anguininae</taxon>
        <taxon>Ditylenchus</taxon>
    </lineage>
</organism>
<name>A0A915ENL4_9BILA</name>
<keyword evidence="6" id="KW-1000">Mitochondrion outer membrane</keyword>
<keyword evidence="6" id="KW-0496">Mitochondrion</keyword>
<keyword evidence="4" id="KW-1134">Transmembrane beta strand</keyword>
<dbReference type="GO" id="GO:0030150">
    <property type="term" value="P:protein import into mitochondrial matrix"/>
    <property type="evidence" value="ECO:0007669"/>
    <property type="project" value="InterPro"/>
</dbReference>
<evidence type="ECO:0000256" key="3">
    <source>
        <dbReference type="ARBA" id="ARBA00022448"/>
    </source>
</evidence>
<evidence type="ECO:0000256" key="7">
    <source>
        <dbReference type="ARBA" id="ARBA00023136"/>
    </source>
</evidence>
<sequence length="243" mass="26959">MSVSSYEEFHRKCRDVFPVPFEGIKGILNKGLSSHFQISHSINLASNQNGYRFGATYAGSQKTALPDETFPGIAYVQQSKLMTVQGVMEYRTRLSNSCLTIADPNILQNTGGIVASHVQQITDNLQLGAELVAFAGSAKPGQSEVMKVFSGGFRYFTPRWSAALTGSEIRSLLRIITRRRILCSLVLFWTRTFASRRPKLLSLIRLRLPTHLCSEPRVTLIGRMVHNFGKPITKVGIGLILSV</sequence>
<dbReference type="WBParaSite" id="jg7790">
    <property type="protein sequence ID" value="jg7790"/>
    <property type="gene ID" value="jg7790"/>
</dbReference>
<dbReference type="GO" id="GO:0008320">
    <property type="term" value="F:protein transmembrane transporter activity"/>
    <property type="evidence" value="ECO:0007669"/>
    <property type="project" value="InterPro"/>
</dbReference>
<dbReference type="GO" id="GO:0005741">
    <property type="term" value="C:mitochondrial outer membrane"/>
    <property type="evidence" value="ECO:0007669"/>
    <property type="project" value="UniProtKB-SubCell"/>
</dbReference>
<evidence type="ECO:0000256" key="2">
    <source>
        <dbReference type="ARBA" id="ARBA00004294"/>
    </source>
</evidence>
<dbReference type="AlphaFoldDB" id="A0A915ENL4"/>
<evidence type="ECO:0000256" key="5">
    <source>
        <dbReference type="ARBA" id="ARBA00022692"/>
    </source>
</evidence>
<evidence type="ECO:0000313" key="9">
    <source>
        <dbReference type="WBParaSite" id="jg7790"/>
    </source>
</evidence>
<evidence type="ECO:0000256" key="6">
    <source>
        <dbReference type="ARBA" id="ARBA00022787"/>
    </source>
</evidence>
<keyword evidence="3" id="KW-0813">Transport</keyword>